<evidence type="ECO:0000313" key="3">
    <source>
        <dbReference type="Proteomes" id="UP000593765"/>
    </source>
</evidence>
<dbReference type="Proteomes" id="UP000593765">
    <property type="component" value="Chromosome"/>
</dbReference>
<evidence type="ECO:0000313" key="2">
    <source>
        <dbReference type="EMBL" id="QOV90086.1"/>
    </source>
</evidence>
<dbReference type="GO" id="GO:0004311">
    <property type="term" value="F:geranylgeranyl diphosphate synthase activity"/>
    <property type="evidence" value="ECO:0007669"/>
    <property type="project" value="InterPro"/>
</dbReference>
<gene>
    <name evidence="2" type="ORF">IPV69_01560</name>
</gene>
<dbReference type="SFLD" id="SFLDG01018">
    <property type="entry name" value="Squalene/Phytoene_Synthase_Lik"/>
    <property type="match status" value="1"/>
</dbReference>
<protein>
    <submittedName>
        <fullName evidence="2">Phytoene/squalene synthase family protein</fullName>
    </submittedName>
</protein>
<dbReference type="PROSITE" id="PS01045">
    <property type="entry name" value="SQUALEN_PHYTOEN_SYN_2"/>
    <property type="match status" value="1"/>
</dbReference>
<dbReference type="PROSITE" id="PS01044">
    <property type="entry name" value="SQUALEN_PHYTOEN_SYN_1"/>
    <property type="match status" value="1"/>
</dbReference>
<dbReference type="RefSeq" id="WP_206293157.1">
    <property type="nucleotide sequence ID" value="NZ_CP063458.1"/>
</dbReference>
<evidence type="ECO:0000256" key="1">
    <source>
        <dbReference type="ARBA" id="ARBA00022679"/>
    </source>
</evidence>
<dbReference type="InterPro" id="IPR019845">
    <property type="entry name" value="Squalene/phytoene_synthase_CS"/>
</dbReference>
<accession>A0A7M2WX80</accession>
<dbReference type="InterPro" id="IPR008949">
    <property type="entry name" value="Isoprenoid_synthase_dom_sf"/>
</dbReference>
<dbReference type="EMBL" id="CP063458">
    <property type="protein sequence ID" value="QOV90086.1"/>
    <property type="molecule type" value="Genomic_DNA"/>
</dbReference>
<name>A0A7M2WX80_9BACT</name>
<keyword evidence="1" id="KW-0808">Transferase</keyword>
<dbReference type="GO" id="GO:0051996">
    <property type="term" value="F:squalene synthase [NAD(P)H] activity"/>
    <property type="evidence" value="ECO:0007669"/>
    <property type="project" value="InterPro"/>
</dbReference>
<dbReference type="SFLD" id="SFLDS00005">
    <property type="entry name" value="Isoprenoid_Synthase_Type_I"/>
    <property type="match status" value="1"/>
</dbReference>
<dbReference type="PANTHER" id="PTHR31480">
    <property type="entry name" value="BIFUNCTIONAL LYCOPENE CYCLASE/PHYTOENE SYNTHASE"/>
    <property type="match status" value="1"/>
</dbReference>
<dbReference type="SFLD" id="SFLDG01212">
    <property type="entry name" value="Phytoene_synthase_like"/>
    <property type="match status" value="1"/>
</dbReference>
<dbReference type="InterPro" id="IPR033904">
    <property type="entry name" value="Trans_IPPS_HH"/>
</dbReference>
<dbReference type="GO" id="GO:0016117">
    <property type="term" value="P:carotenoid biosynthetic process"/>
    <property type="evidence" value="ECO:0007669"/>
    <property type="project" value="UniProtKB-ARBA"/>
</dbReference>
<reference evidence="2 3" key="1">
    <citation type="submission" date="2020-10" db="EMBL/GenBank/DDBJ databases">
        <title>Wide distribution of Phycisphaera-like planctomycetes from WD2101 soil group in peatlands and genome analysis of the first cultivated representative.</title>
        <authorList>
            <person name="Dedysh S.N."/>
            <person name="Beletsky A.V."/>
            <person name="Ivanova A."/>
            <person name="Kulichevskaya I.S."/>
            <person name="Suzina N.E."/>
            <person name="Philippov D.A."/>
            <person name="Rakitin A.L."/>
            <person name="Mardanov A.V."/>
            <person name="Ravin N.V."/>
        </authorList>
    </citation>
    <scope>NUCLEOTIDE SEQUENCE [LARGE SCALE GENOMIC DNA]</scope>
    <source>
        <strain evidence="2 3">M1803</strain>
    </source>
</reference>
<dbReference type="InterPro" id="IPR044843">
    <property type="entry name" value="Trans_IPPS_bact-type"/>
</dbReference>
<dbReference type="CDD" id="cd00683">
    <property type="entry name" value="Trans_IPPS_HH"/>
    <property type="match status" value="1"/>
</dbReference>
<keyword evidence="3" id="KW-1185">Reference proteome</keyword>
<dbReference type="Gene3D" id="1.10.600.10">
    <property type="entry name" value="Farnesyl Diphosphate Synthase"/>
    <property type="match status" value="1"/>
</dbReference>
<dbReference type="SUPFAM" id="SSF48576">
    <property type="entry name" value="Terpenoid synthases"/>
    <property type="match status" value="1"/>
</dbReference>
<sequence>MLQRLIAPDPVEFDPLRRAAFIAARDICRRNARSFYFASHFLPLQKRYAAYAVYAFCRLLDDAIDLDAESSPPAGVTTPAAGEARLARLSATLDRFRATLDRAYAAGNDEPSSFDQTSMALHAFSLTVRRYRIDKQHFLDLAEGCRMDLTVSRYATWKDLERYCYLVAGVVGLIMCPIFGLGDARAVEQAVLMGNAMQLTNILRDVRQDWELGRVYLPLEDLDRFGYQEADIATGVVDDRFRRLMRFEIDRARDLYMRGAAGLCHLASDGSRLTASAMAVIYSGILGAIERAGYDVYASRAHLTTAQKLARLPSAWRLSRRDAGDVVPAVF</sequence>
<dbReference type="AlphaFoldDB" id="A0A7M2WX80"/>
<organism evidence="2 3">
    <name type="scientific">Humisphaera borealis</name>
    <dbReference type="NCBI Taxonomy" id="2807512"/>
    <lineage>
        <taxon>Bacteria</taxon>
        <taxon>Pseudomonadati</taxon>
        <taxon>Planctomycetota</taxon>
        <taxon>Phycisphaerae</taxon>
        <taxon>Tepidisphaerales</taxon>
        <taxon>Tepidisphaeraceae</taxon>
        <taxon>Humisphaera</taxon>
    </lineage>
</organism>
<proteinExistence type="predicted"/>
<dbReference type="KEGG" id="hbs:IPV69_01560"/>
<dbReference type="InterPro" id="IPR002060">
    <property type="entry name" value="Squ/phyt_synthse"/>
</dbReference>
<dbReference type="Pfam" id="PF00494">
    <property type="entry name" value="SQS_PSY"/>
    <property type="match status" value="1"/>
</dbReference>